<protein>
    <submittedName>
        <fullName evidence="1">Uncharacterized protein</fullName>
    </submittedName>
</protein>
<proteinExistence type="predicted"/>
<evidence type="ECO:0000313" key="1">
    <source>
        <dbReference type="EMBL" id="MFC6634297.1"/>
    </source>
</evidence>
<accession>A0ABW1YRV1</accession>
<comment type="caution">
    <text evidence="1">The sequence shown here is derived from an EMBL/GenBank/DDBJ whole genome shotgun (WGS) entry which is preliminary data.</text>
</comment>
<gene>
    <name evidence="1" type="ORF">ACFQBM_13435</name>
</gene>
<evidence type="ECO:0000313" key="2">
    <source>
        <dbReference type="Proteomes" id="UP001596425"/>
    </source>
</evidence>
<keyword evidence="2" id="KW-1185">Reference proteome</keyword>
<dbReference type="Proteomes" id="UP001596425">
    <property type="component" value="Unassembled WGS sequence"/>
</dbReference>
<organism evidence="1 2">
    <name type="scientific">Microbulbifer taiwanensis</name>
    <dbReference type="NCBI Taxonomy" id="986746"/>
    <lineage>
        <taxon>Bacteria</taxon>
        <taxon>Pseudomonadati</taxon>
        <taxon>Pseudomonadota</taxon>
        <taxon>Gammaproteobacteria</taxon>
        <taxon>Cellvibrionales</taxon>
        <taxon>Microbulbiferaceae</taxon>
        <taxon>Microbulbifer</taxon>
    </lineage>
</organism>
<dbReference type="EMBL" id="JBHSVR010000001">
    <property type="protein sequence ID" value="MFC6634297.1"/>
    <property type="molecule type" value="Genomic_DNA"/>
</dbReference>
<reference evidence="2" key="1">
    <citation type="journal article" date="2019" name="Int. J. Syst. Evol. Microbiol.">
        <title>The Global Catalogue of Microorganisms (GCM) 10K type strain sequencing project: providing services to taxonomists for standard genome sequencing and annotation.</title>
        <authorList>
            <consortium name="The Broad Institute Genomics Platform"/>
            <consortium name="The Broad Institute Genome Sequencing Center for Infectious Disease"/>
            <person name="Wu L."/>
            <person name="Ma J."/>
        </authorList>
    </citation>
    <scope>NUCLEOTIDE SEQUENCE [LARGE SCALE GENOMIC DNA]</scope>
    <source>
        <strain evidence="2">CGMCC 1.13718</strain>
    </source>
</reference>
<dbReference type="RefSeq" id="WP_193193096.1">
    <property type="nucleotide sequence ID" value="NZ_JACZFR010000038.1"/>
</dbReference>
<name>A0ABW1YRV1_9GAMM</name>
<sequence length="82" mass="8813">MAEITDYLVISGGGAELKADPFGESLAFACGDCGHPVVAVAEKGQRGSSIENSSVCRGCWQHYVVEVRESVEKIVVYRAHEL</sequence>